<keyword evidence="6" id="KW-1185">Reference proteome</keyword>
<evidence type="ECO:0000259" key="2">
    <source>
        <dbReference type="Pfam" id="PF03050"/>
    </source>
</evidence>
<feature type="domain" description="Transposase IS66 central" evidence="2">
    <location>
        <begin position="167"/>
        <end position="431"/>
    </location>
</feature>
<dbReference type="PANTHER" id="PTHR33678:SF1">
    <property type="entry name" value="BLL1576 PROTEIN"/>
    <property type="match status" value="1"/>
</dbReference>
<dbReference type="Pfam" id="PF03050">
    <property type="entry name" value="DDE_Tnp_IS66"/>
    <property type="match status" value="1"/>
</dbReference>
<dbReference type="PANTHER" id="PTHR33678">
    <property type="entry name" value="BLL1576 PROTEIN"/>
    <property type="match status" value="1"/>
</dbReference>
<feature type="domain" description="DUF6444" evidence="4">
    <location>
        <begin position="32"/>
        <end position="89"/>
    </location>
</feature>
<gene>
    <name evidence="5" type="ORF">JIV24_22090</name>
</gene>
<dbReference type="InterPro" id="IPR024474">
    <property type="entry name" value="Znf_dom_IS66"/>
</dbReference>
<evidence type="ECO:0000256" key="1">
    <source>
        <dbReference type="SAM" id="MobiDB-lite"/>
    </source>
</evidence>
<proteinExistence type="predicted"/>
<dbReference type="EMBL" id="JAENRR010000137">
    <property type="protein sequence ID" value="MBK3520038.1"/>
    <property type="molecule type" value="Genomic_DNA"/>
</dbReference>
<dbReference type="InterPro" id="IPR045618">
    <property type="entry name" value="DUF6444"/>
</dbReference>
<dbReference type="NCBIfam" id="NF033517">
    <property type="entry name" value="transpos_IS66"/>
    <property type="match status" value="1"/>
</dbReference>
<dbReference type="Pfam" id="PF20042">
    <property type="entry name" value="DUF6444"/>
    <property type="match status" value="1"/>
</dbReference>
<accession>A0ABS1HQR9</accession>
<evidence type="ECO:0000313" key="6">
    <source>
        <dbReference type="Proteomes" id="UP000605676"/>
    </source>
</evidence>
<feature type="region of interest" description="Disordered" evidence="1">
    <location>
        <begin position="43"/>
        <end position="98"/>
    </location>
</feature>
<reference evidence="5 6" key="1">
    <citation type="submission" date="2021-01" db="EMBL/GenBank/DDBJ databases">
        <title>Carboxyliciviraga sp.nov., isolated from coastal sediments.</title>
        <authorList>
            <person name="Lu D."/>
            <person name="Zhang T."/>
        </authorList>
    </citation>
    <scope>NUCLEOTIDE SEQUENCE [LARGE SCALE GENOMIC DNA]</scope>
    <source>
        <strain evidence="5 6">N1Y132</strain>
    </source>
</reference>
<dbReference type="Pfam" id="PF13005">
    <property type="entry name" value="zf-IS66"/>
    <property type="match status" value="1"/>
</dbReference>
<organism evidence="5 6">
    <name type="scientific">Carboxylicivirga marina</name>
    <dbReference type="NCBI Taxonomy" id="2800988"/>
    <lineage>
        <taxon>Bacteria</taxon>
        <taxon>Pseudomonadati</taxon>
        <taxon>Bacteroidota</taxon>
        <taxon>Bacteroidia</taxon>
        <taxon>Marinilabiliales</taxon>
        <taxon>Marinilabiliaceae</taxon>
        <taxon>Carboxylicivirga</taxon>
    </lineage>
</organism>
<evidence type="ECO:0000259" key="3">
    <source>
        <dbReference type="Pfam" id="PF13005"/>
    </source>
</evidence>
<protein>
    <submittedName>
        <fullName evidence="5">IS66 family transposase</fullName>
    </submittedName>
</protein>
<dbReference type="Proteomes" id="UP000605676">
    <property type="component" value="Unassembled WGS sequence"/>
</dbReference>
<dbReference type="InterPro" id="IPR052344">
    <property type="entry name" value="Transposase-related"/>
</dbReference>
<evidence type="ECO:0000313" key="5">
    <source>
        <dbReference type="EMBL" id="MBK3520038.1"/>
    </source>
</evidence>
<feature type="compositionally biased region" description="Basic residues" evidence="1">
    <location>
        <begin position="67"/>
        <end position="77"/>
    </location>
</feature>
<dbReference type="RefSeq" id="WP_200467255.1">
    <property type="nucleotide sequence ID" value="NZ_JAENRR010000137.1"/>
</dbReference>
<comment type="caution">
    <text evidence="5">The sequence shown here is derived from an EMBL/GenBank/DDBJ whole genome shotgun (WGS) entry which is preliminary data.</text>
</comment>
<dbReference type="InterPro" id="IPR004291">
    <property type="entry name" value="Transposase_IS66_central"/>
</dbReference>
<sequence>MIKRETLEPLDKGQIIDLFVEFSNKVEKQLNELKEDIRVLKEENQRLKSQNSRNSSRPPSHDFGRTPRQKSLRKPSNKKSGGQKGHKGTTLFQSPKPDQVIKHTPAPYCPGCGKAHSADALKLQSKRQVVDIPPIQATVTEHQVYQLQCNCGCVSKGEFPAGVTAPVQYGNRLVSFVSYLSTRQYIPFGRLPELLECICNVSLSEGTIYNMLDRVANSLLPVYEGIKQDVAKAKVVGSDESGVKVNNSNYWTWTWQTDSETYITIKPSRGYVTIENEFPDGFPTAILVSDSLSTQLKTPALLHQLCLAHLMRELNAFIEASKNEWAMLLKALFEKAIELKKELTSEQYNNPPEEVELINKAFGTLLDLPLQENVPKLPAFQKRLIKWRDAVFTFLQYQDVPFDNNGSERAIRNIKVKQKVSGGFRSERGAETFAITRSAIDTWIKRTVNIFDMLNLHLNAANNNEAVCLI</sequence>
<evidence type="ECO:0000259" key="4">
    <source>
        <dbReference type="Pfam" id="PF20042"/>
    </source>
</evidence>
<feature type="domain" description="Transposase IS66 zinc-finger binding" evidence="3">
    <location>
        <begin position="108"/>
        <end position="151"/>
    </location>
</feature>
<name>A0ABS1HQR9_9BACT</name>